<dbReference type="InterPro" id="IPR000620">
    <property type="entry name" value="EamA_dom"/>
</dbReference>
<keyword evidence="5 6" id="KW-0472">Membrane</keyword>
<evidence type="ECO:0000313" key="10">
    <source>
        <dbReference type="Proteomes" id="UP000518091"/>
    </source>
</evidence>
<evidence type="ECO:0000256" key="2">
    <source>
        <dbReference type="ARBA" id="ARBA00022475"/>
    </source>
</evidence>
<keyword evidence="3 6" id="KW-0812">Transmembrane</keyword>
<evidence type="ECO:0000256" key="1">
    <source>
        <dbReference type="ARBA" id="ARBA00004651"/>
    </source>
</evidence>
<evidence type="ECO:0000313" key="8">
    <source>
        <dbReference type="EMBL" id="MBA2781241.1"/>
    </source>
</evidence>
<dbReference type="Proteomes" id="UP000518091">
    <property type="component" value="Unassembled WGS sequence"/>
</dbReference>
<dbReference type="AlphaFoldDB" id="A0A7W0AGB6"/>
<feature type="transmembrane region" description="Helical" evidence="6">
    <location>
        <begin position="209"/>
        <end position="232"/>
    </location>
</feature>
<feature type="transmembrane region" description="Helical" evidence="6">
    <location>
        <begin position="147"/>
        <end position="167"/>
    </location>
</feature>
<evidence type="ECO:0000313" key="11">
    <source>
        <dbReference type="Proteomes" id="UP000814353"/>
    </source>
</evidence>
<feature type="transmembrane region" description="Helical" evidence="6">
    <location>
        <begin position="270"/>
        <end position="287"/>
    </location>
</feature>
<feature type="transmembrane region" description="Helical" evidence="6">
    <location>
        <begin position="95"/>
        <end position="113"/>
    </location>
</feature>
<evidence type="ECO:0000256" key="4">
    <source>
        <dbReference type="ARBA" id="ARBA00022989"/>
    </source>
</evidence>
<feature type="transmembrane region" description="Helical" evidence="6">
    <location>
        <begin position="244"/>
        <end position="264"/>
    </location>
</feature>
<dbReference type="Proteomes" id="UP000814353">
    <property type="component" value="Unassembled WGS sequence"/>
</dbReference>
<keyword evidence="11" id="KW-1185">Reference proteome</keyword>
<keyword evidence="4 6" id="KW-1133">Transmembrane helix</keyword>
<name>A0A7W0AGB6_9GAMM</name>
<reference evidence="9 11" key="1">
    <citation type="submission" date="2020-05" db="EMBL/GenBank/DDBJ databases">
        <title>Comparative genomic analysis of denitrifying bacteria from Halomonas genus.</title>
        <authorList>
            <person name="Wang L."/>
            <person name="Shao Z."/>
        </authorList>
    </citation>
    <scope>NUCLEOTIDE SEQUENCE [LARGE SCALE GENOMIC DNA]</scope>
    <source>
        <strain evidence="9 11">DSM 17331</strain>
    </source>
</reference>
<feature type="transmembrane region" description="Helical" evidence="6">
    <location>
        <begin position="179"/>
        <end position="197"/>
    </location>
</feature>
<protein>
    <submittedName>
        <fullName evidence="8">DMT family transporter</fullName>
    </submittedName>
</protein>
<sequence>MNLPRAFLPVLLVVLWAGNWPASQLALTEIPPITFRLVTLWGGTIVMIVFCLMDKENLFAPMKEWPLLLLLAFLNVGLFNILSAFSIAVLEGGRAALIAFTMPVWVVFIQLLLGERYQLHQLIALTSGIFGITLIIYSIIIDPGFSAVASGLMAVAALSWATGSVMLARSHLSVNGKALTMWMLLISGLLTIFFLPIQSQPLFSFPVSLRGWLGLAYSTLIGMAVCQGLWFYLLTQIETSRAAIILLAIPPVGTLLSWCVLGAALNTLDALALLLLLISALLSARFGKQVKNHTSTLKPKKIQ</sequence>
<keyword evidence="2" id="KW-1003">Cell membrane</keyword>
<evidence type="ECO:0000259" key="7">
    <source>
        <dbReference type="Pfam" id="PF00892"/>
    </source>
</evidence>
<dbReference type="InterPro" id="IPR050638">
    <property type="entry name" value="AA-Vitamin_Transporters"/>
</dbReference>
<dbReference type="EMBL" id="JACEFT010000061">
    <property type="protein sequence ID" value="MBA2781241.1"/>
    <property type="molecule type" value="Genomic_DNA"/>
</dbReference>
<feature type="transmembrane region" description="Helical" evidence="6">
    <location>
        <begin position="35"/>
        <end position="53"/>
    </location>
</feature>
<dbReference type="Pfam" id="PF00892">
    <property type="entry name" value="EamA"/>
    <property type="match status" value="2"/>
</dbReference>
<dbReference type="RefSeq" id="WP_181517108.1">
    <property type="nucleotide sequence ID" value="NZ_JABFUB010000045.1"/>
</dbReference>
<evidence type="ECO:0000256" key="5">
    <source>
        <dbReference type="ARBA" id="ARBA00023136"/>
    </source>
</evidence>
<evidence type="ECO:0000256" key="6">
    <source>
        <dbReference type="SAM" id="Phobius"/>
    </source>
</evidence>
<feature type="transmembrane region" description="Helical" evidence="6">
    <location>
        <begin position="65"/>
        <end position="89"/>
    </location>
</feature>
<feature type="domain" description="EamA" evidence="7">
    <location>
        <begin position="8"/>
        <end position="136"/>
    </location>
</feature>
<gene>
    <name evidence="8" type="ORF">H1D44_20425</name>
    <name evidence="9" type="ORF">HOP48_20540</name>
</gene>
<dbReference type="PANTHER" id="PTHR32322:SF18">
    <property type="entry name" value="S-ADENOSYLMETHIONINE_S-ADENOSYLHOMOCYSTEINE TRANSPORTER"/>
    <property type="match status" value="1"/>
</dbReference>
<evidence type="ECO:0000256" key="3">
    <source>
        <dbReference type="ARBA" id="ARBA00022692"/>
    </source>
</evidence>
<feature type="domain" description="EamA" evidence="7">
    <location>
        <begin position="152"/>
        <end position="283"/>
    </location>
</feature>
<accession>A0A7W0AGB6</accession>
<comment type="subcellular location">
    <subcellularLocation>
        <location evidence="1">Cell membrane</location>
        <topology evidence="1">Multi-pass membrane protein</topology>
    </subcellularLocation>
</comment>
<proteinExistence type="predicted"/>
<evidence type="ECO:0000313" key="9">
    <source>
        <dbReference type="EMBL" id="MCG6663910.1"/>
    </source>
</evidence>
<dbReference type="SUPFAM" id="SSF103481">
    <property type="entry name" value="Multidrug resistance efflux transporter EmrE"/>
    <property type="match status" value="2"/>
</dbReference>
<dbReference type="PANTHER" id="PTHR32322">
    <property type="entry name" value="INNER MEMBRANE TRANSPORTER"/>
    <property type="match status" value="1"/>
</dbReference>
<feature type="transmembrane region" description="Helical" evidence="6">
    <location>
        <begin position="122"/>
        <end position="141"/>
    </location>
</feature>
<dbReference type="GO" id="GO:0005886">
    <property type="term" value="C:plasma membrane"/>
    <property type="evidence" value="ECO:0007669"/>
    <property type="project" value="UniProtKB-SubCell"/>
</dbReference>
<dbReference type="EMBL" id="JABFUB010000045">
    <property type="protein sequence ID" value="MCG6663910.1"/>
    <property type="molecule type" value="Genomic_DNA"/>
</dbReference>
<dbReference type="InterPro" id="IPR037185">
    <property type="entry name" value="EmrE-like"/>
</dbReference>
<organism evidence="8 10">
    <name type="scientific">Billgrantia kenyensis</name>
    <dbReference type="NCBI Taxonomy" id="321266"/>
    <lineage>
        <taxon>Bacteria</taxon>
        <taxon>Pseudomonadati</taxon>
        <taxon>Pseudomonadota</taxon>
        <taxon>Gammaproteobacteria</taxon>
        <taxon>Oceanospirillales</taxon>
        <taxon>Halomonadaceae</taxon>
        <taxon>Billgrantia</taxon>
    </lineage>
</organism>
<reference evidence="8 10" key="2">
    <citation type="submission" date="2020-07" db="EMBL/GenBank/DDBJ databases">
        <title>Identification of Halomonas strains.</title>
        <authorList>
            <person name="Xiao Z."/>
            <person name="Shen J."/>
        </authorList>
    </citation>
    <scope>NUCLEOTIDE SEQUENCE [LARGE SCALE GENOMIC DNA]</scope>
    <source>
        <strain evidence="8 10">DSM 17331</strain>
    </source>
</reference>
<comment type="caution">
    <text evidence="8">The sequence shown here is derived from an EMBL/GenBank/DDBJ whole genome shotgun (WGS) entry which is preliminary data.</text>
</comment>